<sequence length="41" mass="4471">MAALFEIVKLRNYAPVTRTTFVISFLSNAAYTMAGSSNGTR</sequence>
<proteinExistence type="predicted"/>
<gene>
    <name evidence="1" type="ORF">UFOPK1767_00536</name>
</gene>
<dbReference type="EMBL" id="CAEZTZ010000056">
    <property type="protein sequence ID" value="CAB4584434.1"/>
    <property type="molecule type" value="Genomic_DNA"/>
</dbReference>
<dbReference type="AlphaFoldDB" id="A0A6J6FBV7"/>
<name>A0A6J6FBV7_9ZZZZ</name>
<protein>
    <submittedName>
        <fullName evidence="1">Unannotated protein</fullName>
    </submittedName>
</protein>
<organism evidence="1">
    <name type="scientific">freshwater metagenome</name>
    <dbReference type="NCBI Taxonomy" id="449393"/>
    <lineage>
        <taxon>unclassified sequences</taxon>
        <taxon>metagenomes</taxon>
        <taxon>ecological metagenomes</taxon>
    </lineage>
</organism>
<accession>A0A6J6FBV7</accession>
<reference evidence="1" key="1">
    <citation type="submission" date="2020-05" db="EMBL/GenBank/DDBJ databases">
        <authorList>
            <person name="Chiriac C."/>
            <person name="Salcher M."/>
            <person name="Ghai R."/>
            <person name="Kavagutti S V."/>
        </authorList>
    </citation>
    <scope>NUCLEOTIDE SEQUENCE</scope>
</reference>
<evidence type="ECO:0000313" key="1">
    <source>
        <dbReference type="EMBL" id="CAB4584434.1"/>
    </source>
</evidence>